<organism evidence="9 10">
    <name type="scientific">Leucobacter tardus</name>
    <dbReference type="NCBI Taxonomy" id="501483"/>
    <lineage>
        <taxon>Bacteria</taxon>
        <taxon>Bacillati</taxon>
        <taxon>Actinomycetota</taxon>
        <taxon>Actinomycetes</taxon>
        <taxon>Micrococcales</taxon>
        <taxon>Microbacteriaceae</taxon>
        <taxon>Leucobacter</taxon>
    </lineage>
</organism>
<evidence type="ECO:0000256" key="6">
    <source>
        <dbReference type="SAM" id="Phobius"/>
    </source>
</evidence>
<evidence type="ECO:0000313" key="9">
    <source>
        <dbReference type="EMBL" id="MBO2988890.1"/>
    </source>
</evidence>
<keyword evidence="6" id="KW-0472">Membrane</keyword>
<feature type="chain" id="PRO_5039390149" evidence="7">
    <location>
        <begin position="33"/>
        <end position="459"/>
    </location>
</feature>
<dbReference type="Gene3D" id="2.60.40.740">
    <property type="match status" value="1"/>
</dbReference>
<dbReference type="NCBIfam" id="TIGR01167">
    <property type="entry name" value="LPXTG_anchor"/>
    <property type="match status" value="1"/>
</dbReference>
<dbReference type="Pfam" id="PF20623">
    <property type="entry name" value="Sgo0707_N2"/>
    <property type="match status" value="1"/>
</dbReference>
<evidence type="ECO:0000259" key="8">
    <source>
        <dbReference type="PROSITE" id="PS50847"/>
    </source>
</evidence>
<dbReference type="PROSITE" id="PS50847">
    <property type="entry name" value="GRAM_POS_ANCHORING"/>
    <property type="match status" value="1"/>
</dbReference>
<dbReference type="RefSeq" id="WP_208236603.1">
    <property type="nucleotide sequence ID" value="NZ_BAAAQU010000001.1"/>
</dbReference>
<reference evidence="9" key="1">
    <citation type="submission" date="2021-03" db="EMBL/GenBank/DDBJ databases">
        <title>Leucobacter chromiisoli sp. nov., isolated from chromium-containing soil of chemical plant.</title>
        <authorList>
            <person name="Xu Z."/>
        </authorList>
    </citation>
    <scope>NUCLEOTIDE SEQUENCE</scope>
    <source>
        <strain evidence="9">K 70/01</strain>
    </source>
</reference>
<dbReference type="Pfam" id="PF17802">
    <property type="entry name" value="SpaA"/>
    <property type="match status" value="1"/>
</dbReference>
<dbReference type="NCBIfam" id="NF033902">
    <property type="entry name" value="iso_D2_wall_anc"/>
    <property type="match status" value="1"/>
</dbReference>
<evidence type="ECO:0000256" key="7">
    <source>
        <dbReference type="SAM" id="SignalP"/>
    </source>
</evidence>
<keyword evidence="3 7" id="KW-0732">Signal</keyword>
<keyword evidence="10" id="KW-1185">Reference proteome</keyword>
<keyword evidence="1" id="KW-0134">Cell wall</keyword>
<keyword evidence="6" id="KW-1133">Transmembrane helix</keyword>
<dbReference type="Pfam" id="PF16555">
    <property type="entry name" value="GramPos_pilinD1"/>
    <property type="match status" value="1"/>
</dbReference>
<evidence type="ECO:0000256" key="5">
    <source>
        <dbReference type="SAM" id="MobiDB-lite"/>
    </source>
</evidence>
<keyword evidence="2" id="KW-0964">Secreted</keyword>
<gene>
    <name evidence="9" type="ORF">J4H85_02590</name>
</gene>
<dbReference type="Proteomes" id="UP000668403">
    <property type="component" value="Unassembled WGS sequence"/>
</dbReference>
<dbReference type="InterPro" id="IPR046473">
    <property type="entry name" value="Sgo0707-like_N2"/>
</dbReference>
<protein>
    <submittedName>
        <fullName evidence="9">SpaH/EbpB family LPXTG-anchored major pilin</fullName>
    </submittedName>
</protein>
<feature type="transmembrane region" description="Helical" evidence="6">
    <location>
        <begin position="431"/>
        <end position="451"/>
    </location>
</feature>
<feature type="signal peptide" evidence="7">
    <location>
        <begin position="1"/>
        <end position="32"/>
    </location>
</feature>
<accession>A0A939TTN5</accession>
<dbReference type="InterPro" id="IPR026466">
    <property type="entry name" value="Fim_isopep_form_D2_dom"/>
</dbReference>
<evidence type="ECO:0000256" key="1">
    <source>
        <dbReference type="ARBA" id="ARBA00022512"/>
    </source>
</evidence>
<dbReference type="InterPro" id="IPR048052">
    <property type="entry name" value="FM1-like"/>
</dbReference>
<dbReference type="InterPro" id="IPR013783">
    <property type="entry name" value="Ig-like_fold"/>
</dbReference>
<keyword evidence="6" id="KW-0812">Transmembrane</keyword>
<dbReference type="InterPro" id="IPR041033">
    <property type="entry name" value="SpaA_PFL_dom_1"/>
</dbReference>
<dbReference type="Gene3D" id="2.60.40.10">
    <property type="entry name" value="Immunoglobulins"/>
    <property type="match status" value="2"/>
</dbReference>
<dbReference type="InterPro" id="IPR032364">
    <property type="entry name" value="GramPos_pilinD1_N"/>
</dbReference>
<dbReference type="AlphaFoldDB" id="A0A939TTN5"/>
<evidence type="ECO:0000256" key="2">
    <source>
        <dbReference type="ARBA" id="ARBA00022525"/>
    </source>
</evidence>
<sequence length="459" mass="47410">MKSKKYSVWGVIVAAAVAAGAVVAAPAAPAMANNIDPAADSSLTIHKYAGPENPRGDGSEIADPSGLGTPLSGVEFTITPVSAQGGQPIDLTTQAGWDRAEDATPQNVRGGGYTLGTPVTAVTGADGTVVSDLPLGLYLVEETDPGDNNVVSEVDPFLVTLPMPNRGDWIYDVHVYPKNQLNASIPQKTVSAPAGFTIGSQVTWSIAAPIPQLNSGATYTQFQIVDPLDSRLTFNSATISTAGFAEGTDYTVATSGNTVTITFTATGRGKLVAGESVAASITTTVNSLGANGVVPNQATVVTNGSSVATNVATTNWGALQIVKHVQGDRTSRLADAEFAVFTDAAGENEVARGVTDDEGLANFSLWTGSNTEEPRSYWIRETRAPAGFVLDERLRQVSIAPSSAAEPVVREISNVQQNGPELPLTGAAGQLWLTVGGAALLVSAVGAAIVISRRRKQHA</sequence>
<feature type="domain" description="Gram-positive cocci surface proteins LPxTG" evidence="8">
    <location>
        <begin position="422"/>
        <end position="459"/>
    </location>
</feature>
<keyword evidence="4" id="KW-0572">Peptidoglycan-anchor</keyword>
<dbReference type="GO" id="GO:0005975">
    <property type="term" value="P:carbohydrate metabolic process"/>
    <property type="evidence" value="ECO:0007669"/>
    <property type="project" value="UniProtKB-ARBA"/>
</dbReference>
<dbReference type="NCBIfam" id="TIGR04226">
    <property type="entry name" value="RrgB_K2N_iso_D2"/>
    <property type="match status" value="1"/>
</dbReference>
<dbReference type="EMBL" id="JAGFBF010000001">
    <property type="protein sequence ID" value="MBO2988890.1"/>
    <property type="molecule type" value="Genomic_DNA"/>
</dbReference>
<dbReference type="InterPro" id="IPR019931">
    <property type="entry name" value="LPXTG_anchor"/>
</dbReference>
<comment type="caution">
    <text evidence="9">The sequence shown here is derived from an EMBL/GenBank/DDBJ whole genome shotgun (WGS) entry which is preliminary data.</text>
</comment>
<evidence type="ECO:0000313" key="10">
    <source>
        <dbReference type="Proteomes" id="UP000668403"/>
    </source>
</evidence>
<name>A0A939TTN5_9MICO</name>
<feature type="region of interest" description="Disordered" evidence="5">
    <location>
        <begin position="46"/>
        <end position="65"/>
    </location>
</feature>
<dbReference type="Pfam" id="PF00746">
    <property type="entry name" value="Gram_pos_anchor"/>
    <property type="match status" value="1"/>
</dbReference>
<proteinExistence type="predicted"/>
<evidence type="ECO:0000256" key="3">
    <source>
        <dbReference type="ARBA" id="ARBA00022729"/>
    </source>
</evidence>
<evidence type="ECO:0000256" key="4">
    <source>
        <dbReference type="ARBA" id="ARBA00023088"/>
    </source>
</evidence>